<comment type="caution">
    <text evidence="1">The sequence shown here is derived from an EMBL/GenBank/DDBJ whole genome shotgun (WGS) entry which is preliminary data.</text>
</comment>
<evidence type="ECO:0000313" key="1">
    <source>
        <dbReference type="EMBL" id="PLW75411.1"/>
    </source>
</evidence>
<dbReference type="RefSeq" id="WP_101535564.1">
    <property type="nucleotide sequence ID" value="NZ_PKUQ01000052.1"/>
</dbReference>
<dbReference type="AlphaFoldDB" id="A0A2N5XLJ9"/>
<protein>
    <submittedName>
        <fullName evidence="1">Uncharacterized protein</fullName>
    </submittedName>
</protein>
<keyword evidence="2" id="KW-1185">Reference proteome</keyword>
<dbReference type="EMBL" id="PKUQ01000052">
    <property type="protein sequence ID" value="PLW75411.1"/>
    <property type="molecule type" value="Genomic_DNA"/>
</dbReference>
<evidence type="ECO:0000313" key="2">
    <source>
        <dbReference type="Proteomes" id="UP000234881"/>
    </source>
</evidence>
<gene>
    <name evidence="1" type="ORF">C0081_20305</name>
</gene>
<proteinExistence type="predicted"/>
<reference evidence="1 2" key="1">
    <citation type="submission" date="2018-01" db="EMBL/GenBank/DDBJ databases">
        <title>The draft genome sequence of Cohaesibacter sp. H1304.</title>
        <authorList>
            <person name="Wang N.-N."/>
            <person name="Du Z.-J."/>
        </authorList>
    </citation>
    <scope>NUCLEOTIDE SEQUENCE [LARGE SCALE GENOMIC DNA]</scope>
    <source>
        <strain evidence="1 2">H1304</strain>
    </source>
</reference>
<accession>A0A2N5XLJ9</accession>
<name>A0A2N5XLJ9_9HYPH</name>
<organism evidence="1 2">
    <name type="scientific">Cohaesibacter celericrescens</name>
    <dbReference type="NCBI Taxonomy" id="2067669"/>
    <lineage>
        <taxon>Bacteria</taxon>
        <taxon>Pseudomonadati</taxon>
        <taxon>Pseudomonadota</taxon>
        <taxon>Alphaproteobacteria</taxon>
        <taxon>Hyphomicrobiales</taxon>
        <taxon>Cohaesibacteraceae</taxon>
    </lineage>
</organism>
<dbReference type="Proteomes" id="UP000234881">
    <property type="component" value="Unassembled WGS sequence"/>
</dbReference>
<sequence length="334" mass="36161">MSRINAATFDVIIPANDEVKLSCAGRYFTCKDADGEFYLEYDEGGSLAFEGSMGHSPGEFNSVRLVNKSEDPITATVLISDGPIDDNRSSFSSTDPIPVQIQTGEKAPVASAARSVVECCNLDVISDWTAKPDLTVVALDDGFRLDGFDTTDDFRLKSNELASDVGGSSFWGGMQVKGVGTDIGKGMKVQVIRGGAGVWENEDVNVILTGEWQTIVGRLDLSPENFSALLTVGFNKVGATAEAPIIRFPKLARSEIVKHSGPEMLIKLADENSDRRHLKLQNTGVSNVWIWVLDGADYVRSFLLAPFEHYSFEGRNALAVEAVDHASFVSVVEV</sequence>